<gene>
    <name evidence="1" type="ORF">UT34_C0002G0112</name>
</gene>
<protein>
    <submittedName>
        <fullName evidence="1">Uncharacterized protein</fullName>
    </submittedName>
</protein>
<sequence>MTDHLLHVNLESLSHDPEDLDRTISFIISHKDPESIKVNLASLFIDFIAICNSERELSDPEMIKDIKAAWKIFGSWYTSMPYPSPAMKTALSTLVETDERLSGNNWLKYSSNLLNPNKSESIVYSTEGQPPVNTGFIARMISYAESRLNN</sequence>
<dbReference type="AlphaFoldDB" id="A0A0G0Q5E0"/>
<dbReference type="Proteomes" id="UP000034799">
    <property type="component" value="Unassembled WGS sequence"/>
</dbReference>
<dbReference type="EMBL" id="LBWK01000002">
    <property type="protein sequence ID" value="KKR05605.1"/>
    <property type="molecule type" value="Genomic_DNA"/>
</dbReference>
<name>A0A0G0Q5E0_9BACT</name>
<accession>A0A0G0Q5E0</accession>
<dbReference type="STRING" id="1619100.UT34_C0002G0112"/>
<evidence type="ECO:0000313" key="1">
    <source>
        <dbReference type="EMBL" id="KKR05605.1"/>
    </source>
</evidence>
<organism evidence="1 2">
    <name type="scientific">candidate division WS6 bacterium GW2011_GWF2_39_15</name>
    <dbReference type="NCBI Taxonomy" id="1619100"/>
    <lineage>
        <taxon>Bacteria</taxon>
        <taxon>Candidatus Dojkabacteria</taxon>
    </lineage>
</organism>
<proteinExistence type="predicted"/>
<evidence type="ECO:0000313" key="2">
    <source>
        <dbReference type="Proteomes" id="UP000034799"/>
    </source>
</evidence>
<comment type="caution">
    <text evidence="1">The sequence shown here is derived from an EMBL/GenBank/DDBJ whole genome shotgun (WGS) entry which is preliminary data.</text>
</comment>
<reference evidence="1 2" key="1">
    <citation type="journal article" date="2015" name="Nature">
        <title>rRNA introns, odd ribosomes, and small enigmatic genomes across a large radiation of phyla.</title>
        <authorList>
            <person name="Brown C.T."/>
            <person name="Hug L.A."/>
            <person name="Thomas B.C."/>
            <person name="Sharon I."/>
            <person name="Castelle C.J."/>
            <person name="Singh A."/>
            <person name="Wilkins M.J."/>
            <person name="Williams K.H."/>
            <person name="Banfield J.F."/>
        </authorList>
    </citation>
    <scope>NUCLEOTIDE SEQUENCE [LARGE SCALE GENOMIC DNA]</scope>
</reference>